<name>A0A6L2M2U2_TANCI</name>
<dbReference type="InterPro" id="IPR012337">
    <property type="entry name" value="RNaseH-like_sf"/>
</dbReference>
<accession>A0A6L2M2U2</accession>
<comment type="caution">
    <text evidence="2">The sequence shown here is derived from an EMBL/GenBank/DDBJ whole genome shotgun (WGS) entry which is preliminary data.</text>
</comment>
<dbReference type="SUPFAM" id="SSF53098">
    <property type="entry name" value="Ribonuclease H-like"/>
    <property type="match status" value="1"/>
</dbReference>
<feature type="domain" description="Integrase catalytic" evidence="1">
    <location>
        <begin position="386"/>
        <end position="474"/>
    </location>
</feature>
<protein>
    <submittedName>
        <fullName evidence="2">Putative reverse transcriptase domain-containing protein</fullName>
    </submittedName>
</protein>
<proteinExistence type="predicted"/>
<dbReference type="AlphaFoldDB" id="A0A6L2M2U2"/>
<dbReference type="Pfam" id="PF08284">
    <property type="entry name" value="RVP_2"/>
    <property type="match status" value="1"/>
</dbReference>
<sequence length="735" mass="84107">MSSPNHLTSNIEDAFFEYISVVPDYSPVSPGKTYPVLQITQLIMPPKRSSTSEASIMSQAAIRKLVADSIVAALEIQTVTIAELDNSIREIPVAKRGNYKEFISYQPFYFNGTEGVVGLIRWFERTESGCTLTLLNQPFELYLMPIKLGSFDVIIGMDWLSKYHAKIICDEKVVHIPIEDETLIIRAQVMEKKSDEKRLENIPVVREFLDVFLELPGLPPVRQVEFQIDLILRAAPVARAPYRLAPSEMQELSNQLQELADRGFIVQVHHLGEIMSYLLKRKTGTCKSSEDNLELLRKEKLYAKFSKCNFWIRTVQFLSHLIDSQGLHVDPAKIKAVKNWASPTTPTEIPQTEALKEENVQAENLRGMEKAFEIRIDGTRCIKNRNRDSHFTSRFWQSLQNALGTQLDMSTSYHPETDGQSKRTTQTLEDMLWACAIDFGKGWEKHLPLVELSYNNSYHTSIKAAPFEALYGRKCRSPVCWAEVGDTQLTGPEIIHETTEKIVQIRQHLQAARDRQINYANVVNRTMSFPNHLTSNIKDASSEYISVVLEYSPASPGKTYSSASNNSTDVISPTSLYFSLFHNDPYINVMNAYATFTPSPIPIPPPTIKSSSPEFFLPKELLSPKERKQDQYFQDYEMGESSHDSTVEQHGKQIEEILNHLDELLLDRIERIEDDVEGLGKGRVIIQQDYDQMRVAFQKSRSQVFKLQRKLFEQRNKITFAHYRISNLEHVIEEI</sequence>
<evidence type="ECO:0000313" key="2">
    <source>
        <dbReference type="EMBL" id="GEU67900.1"/>
    </source>
</evidence>
<dbReference type="GO" id="GO:0003676">
    <property type="term" value="F:nucleic acid binding"/>
    <property type="evidence" value="ECO:0007669"/>
    <property type="project" value="InterPro"/>
</dbReference>
<evidence type="ECO:0000259" key="1">
    <source>
        <dbReference type="PROSITE" id="PS50994"/>
    </source>
</evidence>
<organism evidence="2">
    <name type="scientific">Tanacetum cinerariifolium</name>
    <name type="common">Dalmatian daisy</name>
    <name type="synonym">Chrysanthemum cinerariifolium</name>
    <dbReference type="NCBI Taxonomy" id="118510"/>
    <lineage>
        <taxon>Eukaryota</taxon>
        <taxon>Viridiplantae</taxon>
        <taxon>Streptophyta</taxon>
        <taxon>Embryophyta</taxon>
        <taxon>Tracheophyta</taxon>
        <taxon>Spermatophyta</taxon>
        <taxon>Magnoliopsida</taxon>
        <taxon>eudicotyledons</taxon>
        <taxon>Gunneridae</taxon>
        <taxon>Pentapetalae</taxon>
        <taxon>asterids</taxon>
        <taxon>campanulids</taxon>
        <taxon>Asterales</taxon>
        <taxon>Asteraceae</taxon>
        <taxon>Asteroideae</taxon>
        <taxon>Anthemideae</taxon>
        <taxon>Anthemidinae</taxon>
        <taxon>Tanacetum</taxon>
    </lineage>
</organism>
<dbReference type="PANTHER" id="PTHR37984:SF15">
    <property type="entry name" value="INTEGRASE CATALYTIC DOMAIN-CONTAINING PROTEIN"/>
    <property type="match status" value="1"/>
</dbReference>
<dbReference type="EMBL" id="BKCJ010005651">
    <property type="protein sequence ID" value="GEU67900.1"/>
    <property type="molecule type" value="Genomic_DNA"/>
</dbReference>
<reference evidence="2" key="1">
    <citation type="journal article" date="2019" name="Sci. Rep.">
        <title>Draft genome of Tanacetum cinerariifolium, the natural source of mosquito coil.</title>
        <authorList>
            <person name="Yamashiro T."/>
            <person name="Shiraishi A."/>
            <person name="Satake H."/>
            <person name="Nakayama K."/>
        </authorList>
    </citation>
    <scope>NUCLEOTIDE SEQUENCE</scope>
</reference>
<dbReference type="PROSITE" id="PS50994">
    <property type="entry name" value="INTEGRASE"/>
    <property type="match status" value="1"/>
</dbReference>
<dbReference type="InterPro" id="IPR043502">
    <property type="entry name" value="DNA/RNA_pol_sf"/>
</dbReference>
<dbReference type="InterPro" id="IPR021109">
    <property type="entry name" value="Peptidase_aspartic_dom_sf"/>
</dbReference>
<dbReference type="GO" id="GO:0003964">
    <property type="term" value="F:RNA-directed DNA polymerase activity"/>
    <property type="evidence" value="ECO:0007669"/>
    <property type="project" value="UniProtKB-KW"/>
</dbReference>
<dbReference type="InterPro" id="IPR050951">
    <property type="entry name" value="Retrovirus_Pol_polyprotein"/>
</dbReference>
<dbReference type="InterPro" id="IPR036397">
    <property type="entry name" value="RNaseH_sf"/>
</dbReference>
<dbReference type="SUPFAM" id="SSF56672">
    <property type="entry name" value="DNA/RNA polymerases"/>
    <property type="match status" value="1"/>
</dbReference>
<dbReference type="Gene3D" id="3.10.10.10">
    <property type="entry name" value="HIV Type 1 Reverse Transcriptase, subunit A, domain 1"/>
    <property type="match status" value="1"/>
</dbReference>
<dbReference type="InterPro" id="IPR001584">
    <property type="entry name" value="Integrase_cat-core"/>
</dbReference>
<dbReference type="Gene3D" id="2.40.70.10">
    <property type="entry name" value="Acid Proteases"/>
    <property type="match status" value="1"/>
</dbReference>
<dbReference type="GO" id="GO:0015074">
    <property type="term" value="P:DNA integration"/>
    <property type="evidence" value="ECO:0007669"/>
    <property type="project" value="InterPro"/>
</dbReference>
<gene>
    <name evidence="2" type="ORF">Tci_039878</name>
</gene>
<keyword evidence="2" id="KW-0808">Transferase</keyword>
<keyword evidence="2" id="KW-0695">RNA-directed DNA polymerase</keyword>
<dbReference type="Gene3D" id="3.30.420.10">
    <property type="entry name" value="Ribonuclease H-like superfamily/Ribonuclease H"/>
    <property type="match status" value="1"/>
</dbReference>
<keyword evidence="2" id="KW-0548">Nucleotidyltransferase</keyword>
<dbReference type="PANTHER" id="PTHR37984">
    <property type="entry name" value="PROTEIN CBG26694"/>
    <property type="match status" value="1"/>
</dbReference>